<evidence type="ECO:0000313" key="9">
    <source>
        <dbReference type="Proteomes" id="UP000243723"/>
    </source>
</evidence>
<dbReference type="PROSITE" id="PS50102">
    <property type="entry name" value="RRM"/>
    <property type="match status" value="1"/>
</dbReference>
<dbReference type="InterPro" id="IPR036390">
    <property type="entry name" value="WH_DNA-bd_sf"/>
</dbReference>
<keyword evidence="2 4" id="KW-0694">RNA-binding</keyword>
<dbReference type="STRING" id="40998.A0A2P7YVQ2"/>
<dbReference type="InterPro" id="IPR012677">
    <property type="entry name" value="Nucleotide-bd_a/b_plait_sf"/>
</dbReference>
<dbReference type="CDD" id="cd12291">
    <property type="entry name" value="RRM1_La"/>
    <property type="match status" value="1"/>
</dbReference>
<feature type="compositionally biased region" description="Basic and acidic residues" evidence="5">
    <location>
        <begin position="45"/>
        <end position="89"/>
    </location>
</feature>
<evidence type="ECO:0000256" key="1">
    <source>
        <dbReference type="ARBA" id="ARBA00004123"/>
    </source>
</evidence>
<evidence type="ECO:0000256" key="3">
    <source>
        <dbReference type="ARBA" id="ARBA00023242"/>
    </source>
</evidence>
<dbReference type="InterPro" id="IPR002344">
    <property type="entry name" value="Lupus_La"/>
</dbReference>
<dbReference type="PANTHER" id="PTHR22792:SF140">
    <property type="entry name" value="ACHILLES, ISOFORM A"/>
    <property type="match status" value="1"/>
</dbReference>
<dbReference type="InterPro" id="IPR000504">
    <property type="entry name" value="RRM_dom"/>
</dbReference>
<accession>A0A2P7YVQ2</accession>
<evidence type="ECO:0000256" key="4">
    <source>
        <dbReference type="PROSITE-ProRule" id="PRU00332"/>
    </source>
</evidence>
<feature type="domain" description="HTH La-type RNA-binding" evidence="7">
    <location>
        <begin position="104"/>
        <end position="194"/>
    </location>
</feature>
<protein>
    <recommendedName>
        <fullName evidence="10">La domain-containing protein</fullName>
    </recommendedName>
</protein>
<evidence type="ECO:0000256" key="2">
    <source>
        <dbReference type="ARBA" id="ARBA00022884"/>
    </source>
</evidence>
<dbReference type="InterPro" id="IPR035979">
    <property type="entry name" value="RBD_domain_sf"/>
</dbReference>
<feature type="domain" description="RRM" evidence="6">
    <location>
        <begin position="212"/>
        <end position="292"/>
    </location>
</feature>
<evidence type="ECO:0000259" key="7">
    <source>
        <dbReference type="PROSITE" id="PS50961"/>
    </source>
</evidence>
<comment type="caution">
    <text evidence="8">The sequence shown here is derived from an EMBL/GenBank/DDBJ whole genome shotgun (WGS) entry which is preliminary data.</text>
</comment>
<feature type="compositionally biased region" description="Basic and acidic residues" evidence="5">
    <location>
        <begin position="343"/>
        <end position="422"/>
    </location>
</feature>
<reference evidence="8 9" key="1">
    <citation type="submission" date="2017-05" db="EMBL/GenBank/DDBJ databases">
        <title>Draft genome sequence of Elsinoe australis.</title>
        <authorList>
            <person name="Cheng Q."/>
        </authorList>
    </citation>
    <scope>NUCLEOTIDE SEQUENCE [LARGE SCALE GENOMIC DNA]</scope>
    <source>
        <strain evidence="8 9">NL1</strain>
    </source>
</reference>
<dbReference type="SUPFAM" id="SSF54928">
    <property type="entry name" value="RNA-binding domain, RBD"/>
    <property type="match status" value="1"/>
</dbReference>
<dbReference type="EMBL" id="NHZQ01000363">
    <property type="protein sequence ID" value="PSK40045.1"/>
    <property type="molecule type" value="Genomic_DNA"/>
</dbReference>
<dbReference type="GO" id="GO:0005634">
    <property type="term" value="C:nucleus"/>
    <property type="evidence" value="ECO:0007669"/>
    <property type="project" value="UniProtKB-SubCell"/>
</dbReference>
<feature type="region of interest" description="Disordered" evidence="5">
    <location>
        <begin position="290"/>
        <end position="466"/>
    </location>
</feature>
<evidence type="ECO:0000256" key="5">
    <source>
        <dbReference type="SAM" id="MobiDB-lite"/>
    </source>
</evidence>
<dbReference type="PRINTS" id="PR00302">
    <property type="entry name" value="LUPUSLA"/>
</dbReference>
<dbReference type="AlphaFoldDB" id="A0A2P7YVQ2"/>
<dbReference type="Gene3D" id="1.10.10.10">
    <property type="entry name" value="Winged helix-like DNA-binding domain superfamily/Winged helix DNA-binding domain"/>
    <property type="match status" value="1"/>
</dbReference>
<dbReference type="InterPro" id="IPR045180">
    <property type="entry name" value="La_dom_prot"/>
</dbReference>
<organism evidence="8 9">
    <name type="scientific">Elsinoe australis</name>
    <dbReference type="NCBI Taxonomy" id="40998"/>
    <lineage>
        <taxon>Eukaryota</taxon>
        <taxon>Fungi</taxon>
        <taxon>Dikarya</taxon>
        <taxon>Ascomycota</taxon>
        <taxon>Pezizomycotina</taxon>
        <taxon>Dothideomycetes</taxon>
        <taxon>Dothideomycetidae</taxon>
        <taxon>Myriangiales</taxon>
        <taxon>Elsinoaceae</taxon>
        <taxon>Elsinoe</taxon>
    </lineage>
</organism>
<feature type="region of interest" description="Disordered" evidence="5">
    <location>
        <begin position="1"/>
        <end position="111"/>
    </location>
</feature>
<evidence type="ECO:0000313" key="8">
    <source>
        <dbReference type="EMBL" id="PSK40045.1"/>
    </source>
</evidence>
<sequence>MSEVEKDAGVVAGEVESKEIKPTTAEEKTEAPGGEAQNSEITAEPEVKETTETEQNGHAKNGDKNEKSGDREKDEIDEKIDRYARETKRPFQKRKQHVRSNFENLPETDDPEEIRRQVEFYFSDANLPQDAFLLKSTGGPKNQPFPLKQLHTFKRMRRFQPYSAVLDAVKESKVLDVNKDGEVTRKTPLSEDYDPEDVEENKRIYEQKSMARSIYAKGFGEETETTQTDIEEFFGPYGDVSAVRLRRHHDGNFKGTVLVEFSDEETAKSFLELDPKPKWQGKYELEFKTKKAWVEEKEQQEKDRPRRDYGDRRDNKRKFEGGRGGRYNDDRRGGKNQRRGGRGGRDDRGDRRRDRNDSRERRRDREGSGEEDWRDRRDRDNRDSRDKRRDRRDDRRSKRDRDDDNDKREAQKEHDSGDEVKKLANKSNKRSRDENDTAGAEPEAKKVKEDESKSENKAPEEVSAAA</sequence>
<keyword evidence="3" id="KW-0539">Nucleus</keyword>
<feature type="compositionally biased region" description="Basic and acidic residues" evidence="5">
    <location>
        <begin position="15"/>
        <end position="30"/>
    </location>
</feature>
<dbReference type="Gene3D" id="3.30.70.330">
    <property type="match status" value="1"/>
</dbReference>
<dbReference type="InterPro" id="IPR006630">
    <property type="entry name" value="La_HTH"/>
</dbReference>
<gene>
    <name evidence="8" type="ORF">B9Z65_7985</name>
</gene>
<evidence type="ECO:0000259" key="6">
    <source>
        <dbReference type="PROSITE" id="PS50102"/>
    </source>
</evidence>
<dbReference type="PROSITE" id="PS50961">
    <property type="entry name" value="HTH_LA"/>
    <property type="match status" value="1"/>
</dbReference>
<dbReference type="Pfam" id="PF00076">
    <property type="entry name" value="RRM_1"/>
    <property type="match status" value="1"/>
</dbReference>
<feature type="compositionally biased region" description="Basic and acidic residues" evidence="5">
    <location>
        <begin position="442"/>
        <end position="460"/>
    </location>
</feature>
<dbReference type="InterPro" id="IPR036388">
    <property type="entry name" value="WH-like_DNA-bd_sf"/>
</dbReference>
<name>A0A2P7YVQ2_9PEZI</name>
<dbReference type="PANTHER" id="PTHR22792">
    <property type="entry name" value="LUPUS LA PROTEIN-RELATED"/>
    <property type="match status" value="1"/>
</dbReference>
<dbReference type="OrthoDB" id="439993at2759"/>
<dbReference type="SUPFAM" id="SSF46785">
    <property type="entry name" value="Winged helix' DNA-binding domain"/>
    <property type="match status" value="1"/>
</dbReference>
<dbReference type="SMART" id="SM00715">
    <property type="entry name" value="LA"/>
    <property type="match status" value="1"/>
</dbReference>
<comment type="subcellular location">
    <subcellularLocation>
        <location evidence="1">Nucleus</location>
    </subcellularLocation>
</comment>
<feature type="compositionally biased region" description="Basic and acidic residues" evidence="5">
    <location>
        <begin position="290"/>
        <end position="333"/>
    </location>
</feature>
<dbReference type="GO" id="GO:0003729">
    <property type="term" value="F:mRNA binding"/>
    <property type="evidence" value="ECO:0007669"/>
    <property type="project" value="TreeGrafter"/>
</dbReference>
<keyword evidence="9" id="KW-1185">Reference proteome</keyword>
<dbReference type="GO" id="GO:0006396">
    <property type="term" value="P:RNA processing"/>
    <property type="evidence" value="ECO:0007669"/>
    <property type="project" value="InterPro"/>
</dbReference>
<dbReference type="GO" id="GO:1990904">
    <property type="term" value="C:ribonucleoprotein complex"/>
    <property type="evidence" value="ECO:0007669"/>
    <property type="project" value="InterPro"/>
</dbReference>
<dbReference type="SMART" id="SM00360">
    <property type="entry name" value="RRM"/>
    <property type="match status" value="1"/>
</dbReference>
<dbReference type="Proteomes" id="UP000243723">
    <property type="component" value="Unassembled WGS sequence"/>
</dbReference>
<evidence type="ECO:0008006" key="10">
    <source>
        <dbReference type="Google" id="ProtNLM"/>
    </source>
</evidence>
<dbReference type="Pfam" id="PF05383">
    <property type="entry name" value="La"/>
    <property type="match status" value="1"/>
</dbReference>
<proteinExistence type="predicted"/>